<evidence type="ECO:0000256" key="3">
    <source>
        <dbReference type="ARBA" id="ARBA00022475"/>
    </source>
</evidence>
<dbReference type="AlphaFoldDB" id="A0A5M9GEL6"/>
<keyword evidence="4" id="KW-0812">Transmembrane</keyword>
<evidence type="ECO:0000256" key="6">
    <source>
        <dbReference type="ARBA" id="ARBA00023136"/>
    </source>
</evidence>
<keyword evidence="6" id="KW-0472">Membrane</keyword>
<comment type="similarity">
    <text evidence="2">Belongs to the VirD4/TraG family.</text>
</comment>
<evidence type="ECO:0000256" key="2">
    <source>
        <dbReference type="ARBA" id="ARBA00008806"/>
    </source>
</evidence>
<dbReference type="GO" id="GO:0005886">
    <property type="term" value="C:plasma membrane"/>
    <property type="evidence" value="ECO:0007669"/>
    <property type="project" value="UniProtKB-SubCell"/>
</dbReference>
<dbReference type="CDD" id="cd01127">
    <property type="entry name" value="TrwB_TraG_TraD_VirD4"/>
    <property type="match status" value="1"/>
</dbReference>
<keyword evidence="5" id="KW-1133">Transmembrane helix</keyword>
<dbReference type="EMBL" id="VXCE01000044">
    <property type="protein sequence ID" value="KAA8473023.1"/>
    <property type="molecule type" value="Genomic_DNA"/>
</dbReference>
<comment type="caution">
    <text evidence="8">The sequence shown here is derived from an EMBL/GenBank/DDBJ whole genome shotgun (WGS) entry which is preliminary data.</text>
</comment>
<comment type="subcellular location">
    <subcellularLocation>
        <location evidence="1">Cell membrane</location>
        <topology evidence="1">Multi-pass membrane protein</topology>
    </subcellularLocation>
</comment>
<dbReference type="RefSeq" id="WP_153623561.1">
    <property type="nucleotide sequence ID" value="NZ_CP064082.1"/>
</dbReference>
<dbReference type="InterPro" id="IPR051539">
    <property type="entry name" value="T4SS-coupling_protein"/>
</dbReference>
<evidence type="ECO:0000256" key="4">
    <source>
        <dbReference type="ARBA" id="ARBA00022692"/>
    </source>
</evidence>
<dbReference type="PANTHER" id="PTHR37937:SF1">
    <property type="entry name" value="CONJUGATIVE TRANSFER: DNA TRANSPORT"/>
    <property type="match status" value="1"/>
</dbReference>
<evidence type="ECO:0000313" key="8">
    <source>
        <dbReference type="EMBL" id="KAA8473023.1"/>
    </source>
</evidence>
<dbReference type="Pfam" id="PF12696">
    <property type="entry name" value="TraG-D_C"/>
    <property type="match status" value="1"/>
</dbReference>
<sequence length="384" mass="43975">MLNVLSSEAIQNIRERADAVVYGVYGNESSDFWHKAEALLLQSLVVYIELNNLVGDSDVGLIVKIKELLSDLESEEYKIKETFEQYPGNLLNLYMAWENNEQRVKNSIAIGLHNRLDKILNDLQKISPQFPTLVMGPPGSGKTLRFVIPNILLEKKRSILVFDPKKEIAAYTKIQKSKEGYNIEYLDLDEKNDFTKIVQKFVEEKTVLYVHMQSLLSEELNENTLEPISNLFNNLLEEISTFNSKTNQDQFNGACIFLEDATLYKIKYLPELLAVARGYNIYITLIAQSKNALEKLYGLEISRSILTNCNTMFIMGIADPKDAEYFSELLGEKVIKGEHNKYVKSKHLTKDEILELNSEKAILLQSGEQFKIIDKLPFEYGTEM</sequence>
<gene>
    <name evidence="8" type="ORF">FYW06_27985</name>
</gene>
<proteinExistence type="inferred from homology"/>
<dbReference type="InterPro" id="IPR003688">
    <property type="entry name" value="TraG/VirD4"/>
</dbReference>
<dbReference type="PANTHER" id="PTHR37937">
    <property type="entry name" value="CONJUGATIVE TRANSFER: DNA TRANSPORT"/>
    <property type="match status" value="1"/>
</dbReference>
<dbReference type="Gene3D" id="3.40.50.300">
    <property type="entry name" value="P-loop containing nucleotide triphosphate hydrolases"/>
    <property type="match status" value="1"/>
</dbReference>
<protein>
    <submittedName>
        <fullName evidence="8">Type IV secretory system conjugative DNA transfer family protein</fullName>
    </submittedName>
</protein>
<dbReference type="SUPFAM" id="SSF52540">
    <property type="entry name" value="P-loop containing nucleoside triphosphate hydrolases"/>
    <property type="match status" value="1"/>
</dbReference>
<feature type="domain" description="TraD/TraG TraM recognition site" evidence="7">
    <location>
        <begin position="260"/>
        <end position="345"/>
    </location>
</feature>
<keyword evidence="3" id="KW-1003">Cell membrane</keyword>
<dbReference type="InterPro" id="IPR027417">
    <property type="entry name" value="P-loop_NTPase"/>
</dbReference>
<accession>A0A5M9GEL6</accession>
<name>A0A5M9GEL6_9BACI</name>
<dbReference type="InterPro" id="IPR032689">
    <property type="entry name" value="TraG-D_C"/>
</dbReference>
<evidence type="ECO:0000259" key="7">
    <source>
        <dbReference type="Pfam" id="PF12696"/>
    </source>
</evidence>
<reference evidence="8 9" key="1">
    <citation type="submission" date="2019-09" db="EMBL/GenBank/DDBJ databases">
        <authorList>
            <person name="Geng P."/>
            <person name="Wan X."/>
            <person name="Zhou G."/>
            <person name="Yuan Z."/>
            <person name="Hu X."/>
        </authorList>
    </citation>
    <scope>NUCLEOTIDE SEQUENCE [LARGE SCALE GENOMIC DNA]</scope>
    <source>
        <strain evidence="8 9">EFR-4</strain>
    </source>
</reference>
<evidence type="ECO:0000256" key="5">
    <source>
        <dbReference type="ARBA" id="ARBA00022989"/>
    </source>
</evidence>
<dbReference type="Pfam" id="PF02534">
    <property type="entry name" value="T4SS-DNA_transf"/>
    <property type="match status" value="1"/>
</dbReference>
<evidence type="ECO:0000256" key="1">
    <source>
        <dbReference type="ARBA" id="ARBA00004651"/>
    </source>
</evidence>
<organism evidence="8 9">
    <name type="scientific">Bacillus paranthracis</name>
    <dbReference type="NCBI Taxonomy" id="2026186"/>
    <lineage>
        <taxon>Bacteria</taxon>
        <taxon>Bacillati</taxon>
        <taxon>Bacillota</taxon>
        <taxon>Bacilli</taxon>
        <taxon>Bacillales</taxon>
        <taxon>Bacillaceae</taxon>
        <taxon>Bacillus</taxon>
        <taxon>Bacillus cereus group</taxon>
    </lineage>
</organism>
<evidence type="ECO:0000313" key="9">
    <source>
        <dbReference type="Proteomes" id="UP000325411"/>
    </source>
</evidence>
<dbReference type="Proteomes" id="UP000325411">
    <property type="component" value="Unassembled WGS sequence"/>
</dbReference>